<dbReference type="SUPFAM" id="SSF50814">
    <property type="entry name" value="Lipocalins"/>
    <property type="match status" value="1"/>
</dbReference>
<sequence>CVECEENVESWIYVNSSADPERATVRSSTRSTTANQIVLHSEGGQQLIYTVFYADYKTCIVLGLEGVDGAYELWVKEAKLSGAKACCTIVYDELSKNNKSTVISNYTCSVQQSNAQEAQVLQE</sequence>
<dbReference type="Pfam" id="PF02098">
    <property type="entry name" value="His_binding"/>
    <property type="match status" value="1"/>
</dbReference>
<organism evidence="1">
    <name type="scientific">Argas monolakensis</name>
    <name type="common">Mono lake bird tick</name>
    <dbReference type="NCBI Taxonomy" id="34602"/>
    <lineage>
        <taxon>Eukaryota</taxon>
        <taxon>Metazoa</taxon>
        <taxon>Ecdysozoa</taxon>
        <taxon>Arthropoda</taxon>
        <taxon>Chelicerata</taxon>
        <taxon>Arachnida</taxon>
        <taxon>Acari</taxon>
        <taxon>Parasitiformes</taxon>
        <taxon>Ixodida</taxon>
        <taxon>Ixodoidea</taxon>
        <taxon>Argasidae</taxon>
        <taxon>Argasinae</taxon>
        <taxon>Argas</taxon>
    </lineage>
</organism>
<dbReference type="InterPro" id="IPR002970">
    <property type="entry name" value="Tick_his-bd"/>
</dbReference>
<name>Q09JJ8_ARGMO</name>
<feature type="non-terminal residue" evidence="1">
    <location>
        <position position="1"/>
    </location>
</feature>
<protein>
    <submittedName>
        <fullName evidence="1">Lipocalin</fullName>
    </submittedName>
</protein>
<dbReference type="EMBL" id="DQ886848">
    <property type="protein sequence ID" value="ABI52765.1"/>
    <property type="molecule type" value="mRNA"/>
</dbReference>
<dbReference type="InterPro" id="IPR012674">
    <property type="entry name" value="Calycin"/>
</dbReference>
<dbReference type="GO" id="GO:0030682">
    <property type="term" value="P:symbiont-mediated perturbation of host defenses"/>
    <property type="evidence" value="ECO:0007669"/>
    <property type="project" value="InterPro"/>
</dbReference>
<dbReference type="GO" id="GO:0043176">
    <property type="term" value="F:amine binding"/>
    <property type="evidence" value="ECO:0007669"/>
    <property type="project" value="InterPro"/>
</dbReference>
<proteinExistence type="evidence at transcript level"/>
<accession>Q09JJ8</accession>
<dbReference type="Gene3D" id="2.40.128.20">
    <property type="match status" value="1"/>
</dbReference>
<reference evidence="1" key="1">
    <citation type="journal article" date="2008" name="Insect Biochem. Mol. Biol.">
        <title>Comparative sialomics between hard and soft ticks: implications for the evolution of blood-feeding behavior.</title>
        <authorList>
            <person name="Mans B.J."/>
            <person name="Andersen J.F."/>
            <person name="Francischetti I.M."/>
            <person name="Valenzuela J.G."/>
            <person name="Schwan T.G."/>
            <person name="Pham V.M."/>
            <person name="Garfield M.K."/>
            <person name="Hammer C.H."/>
            <person name="Ribeiro J.M."/>
        </authorList>
    </citation>
    <scope>NUCLEOTIDE SEQUENCE</scope>
    <source>
        <strain evidence="1">AM-378</strain>
        <tissue evidence="1">Adult salivary gland</tissue>
    </source>
</reference>
<dbReference type="AlphaFoldDB" id="Q09JJ8"/>
<evidence type="ECO:0000313" key="1">
    <source>
        <dbReference type="EMBL" id="ABI52765.1"/>
    </source>
</evidence>